<keyword evidence="3" id="KW-1185">Reference proteome</keyword>
<keyword evidence="1" id="KW-0812">Transmembrane</keyword>
<feature type="transmembrane region" description="Helical" evidence="1">
    <location>
        <begin position="44"/>
        <end position="62"/>
    </location>
</feature>
<dbReference type="Pfam" id="PF14248">
    <property type="entry name" value="DUF4345"/>
    <property type="match status" value="1"/>
</dbReference>
<reference evidence="2 3" key="1">
    <citation type="submission" date="2024-06" db="EMBL/GenBank/DDBJ databases">
        <title>The Natural Products Discovery Center: Release of the First 8490 Sequenced Strains for Exploring Actinobacteria Biosynthetic Diversity.</title>
        <authorList>
            <person name="Kalkreuter E."/>
            <person name="Kautsar S.A."/>
            <person name="Yang D."/>
            <person name="Bader C.D."/>
            <person name="Teijaro C.N."/>
            <person name="Fluegel L."/>
            <person name="Davis C.M."/>
            <person name="Simpson J.R."/>
            <person name="Lauterbach L."/>
            <person name="Steele A.D."/>
            <person name="Gui C."/>
            <person name="Meng S."/>
            <person name="Li G."/>
            <person name="Viehrig K."/>
            <person name="Ye F."/>
            <person name="Su P."/>
            <person name="Kiefer A.F."/>
            <person name="Nichols A."/>
            <person name="Cepeda A.J."/>
            <person name="Yan W."/>
            <person name="Fan B."/>
            <person name="Jiang Y."/>
            <person name="Adhikari A."/>
            <person name="Zheng C.-J."/>
            <person name="Schuster L."/>
            <person name="Cowan T.M."/>
            <person name="Smanski M.J."/>
            <person name="Chevrette M.G."/>
            <person name="De Carvalho L.P.S."/>
            <person name="Shen B."/>
        </authorList>
    </citation>
    <scope>NUCLEOTIDE SEQUENCE [LARGE SCALE GENOMIC DNA]</scope>
    <source>
        <strain evidence="2 3">NPDC050403</strain>
    </source>
</reference>
<gene>
    <name evidence="2" type="ORF">AB0I48_12165</name>
</gene>
<name>A0ABV3FSB9_9NOCA</name>
<keyword evidence="1" id="KW-0472">Membrane</keyword>
<proteinExistence type="predicted"/>
<accession>A0ABV3FSB9</accession>
<dbReference type="EMBL" id="JBFAKC010000005">
    <property type="protein sequence ID" value="MEV0708312.1"/>
    <property type="molecule type" value="Genomic_DNA"/>
</dbReference>
<comment type="caution">
    <text evidence="2">The sequence shown here is derived from an EMBL/GenBank/DDBJ whole genome shotgun (WGS) entry which is preliminary data.</text>
</comment>
<dbReference type="Proteomes" id="UP001551695">
    <property type="component" value="Unassembled WGS sequence"/>
</dbReference>
<sequence length="122" mass="12176">MRVAILVVAAVFFAGMGVYGLVAPARLVAPFLLRAETSEGRSEVRAVYGGFGIAVAGLLGWASVADPGGVSTGVVVTVGVALGGMAFGRIVSRIVDPATPFYPVGLYLLVEAVGAAGLLAVA</sequence>
<dbReference type="InterPro" id="IPR025597">
    <property type="entry name" value="DUF4345"/>
</dbReference>
<feature type="transmembrane region" description="Helical" evidence="1">
    <location>
        <begin position="101"/>
        <end position="121"/>
    </location>
</feature>
<evidence type="ECO:0000313" key="2">
    <source>
        <dbReference type="EMBL" id="MEV0708312.1"/>
    </source>
</evidence>
<evidence type="ECO:0000256" key="1">
    <source>
        <dbReference type="SAM" id="Phobius"/>
    </source>
</evidence>
<feature type="transmembrane region" description="Helical" evidence="1">
    <location>
        <begin position="74"/>
        <end position="95"/>
    </location>
</feature>
<protein>
    <submittedName>
        <fullName evidence="2">DUF4345 family protein</fullName>
    </submittedName>
</protein>
<keyword evidence="1" id="KW-1133">Transmembrane helix</keyword>
<evidence type="ECO:0000313" key="3">
    <source>
        <dbReference type="Proteomes" id="UP001551695"/>
    </source>
</evidence>
<organism evidence="2 3">
    <name type="scientific">Nocardia aurea</name>
    <dbReference type="NCBI Taxonomy" id="2144174"/>
    <lineage>
        <taxon>Bacteria</taxon>
        <taxon>Bacillati</taxon>
        <taxon>Actinomycetota</taxon>
        <taxon>Actinomycetes</taxon>
        <taxon>Mycobacteriales</taxon>
        <taxon>Nocardiaceae</taxon>
        <taxon>Nocardia</taxon>
    </lineage>
</organism>